<name>A0AAD4HJA2_9AGAM</name>
<comment type="caution">
    <text evidence="2">The sequence shown here is derived from an EMBL/GenBank/DDBJ whole genome shotgun (WGS) entry which is preliminary data.</text>
</comment>
<dbReference type="Proteomes" id="UP001195769">
    <property type="component" value="Unassembled WGS sequence"/>
</dbReference>
<keyword evidence="3" id="KW-1185">Reference proteome</keyword>
<evidence type="ECO:0000313" key="2">
    <source>
        <dbReference type="EMBL" id="KAG1898663.1"/>
    </source>
</evidence>
<keyword evidence="1" id="KW-0732">Signal</keyword>
<sequence>MEKAMLQFLHLMWVSILIHASHYSYHLSSQMHMPTQNTVTVFGWVVQCWNKIFVGYVLTLPGNHVYFKNLNVKVVLDFDKYYINRQPQTIPHIHNNLKGKPSPGVSYEYPIEVETTGVLPLWLRWYYAVDINAGSISMENARKSGHSVKEAFTHVFGDVPYRSQTQAGPTARAAFIEAAYPAKGAAEKAAKKCLAHAL</sequence>
<feature type="signal peptide" evidence="1">
    <location>
        <begin position="1"/>
        <end position="20"/>
    </location>
</feature>
<evidence type="ECO:0000313" key="3">
    <source>
        <dbReference type="Proteomes" id="UP001195769"/>
    </source>
</evidence>
<organism evidence="2 3">
    <name type="scientific">Suillus fuscotomentosus</name>
    <dbReference type="NCBI Taxonomy" id="1912939"/>
    <lineage>
        <taxon>Eukaryota</taxon>
        <taxon>Fungi</taxon>
        <taxon>Dikarya</taxon>
        <taxon>Basidiomycota</taxon>
        <taxon>Agaricomycotina</taxon>
        <taxon>Agaricomycetes</taxon>
        <taxon>Agaricomycetidae</taxon>
        <taxon>Boletales</taxon>
        <taxon>Suillineae</taxon>
        <taxon>Suillaceae</taxon>
        <taxon>Suillus</taxon>
    </lineage>
</organism>
<reference evidence="2" key="1">
    <citation type="journal article" date="2020" name="New Phytol.">
        <title>Comparative genomics reveals dynamic genome evolution in host specialist ectomycorrhizal fungi.</title>
        <authorList>
            <person name="Lofgren L.A."/>
            <person name="Nguyen N.H."/>
            <person name="Vilgalys R."/>
            <person name="Ruytinx J."/>
            <person name="Liao H.L."/>
            <person name="Branco S."/>
            <person name="Kuo A."/>
            <person name="LaButti K."/>
            <person name="Lipzen A."/>
            <person name="Andreopoulos W."/>
            <person name="Pangilinan J."/>
            <person name="Riley R."/>
            <person name="Hundley H."/>
            <person name="Na H."/>
            <person name="Barry K."/>
            <person name="Grigoriev I.V."/>
            <person name="Stajich J.E."/>
            <person name="Kennedy P.G."/>
        </authorList>
    </citation>
    <scope>NUCLEOTIDE SEQUENCE</scope>
    <source>
        <strain evidence="2">FC203</strain>
    </source>
</reference>
<feature type="chain" id="PRO_5042204756" evidence="1">
    <location>
        <begin position="21"/>
        <end position="198"/>
    </location>
</feature>
<proteinExistence type="predicted"/>
<dbReference type="AlphaFoldDB" id="A0AAD4HJA2"/>
<dbReference type="RefSeq" id="XP_041224239.1">
    <property type="nucleotide sequence ID" value="XM_041377158.1"/>
</dbReference>
<accession>A0AAD4HJA2</accession>
<evidence type="ECO:0000256" key="1">
    <source>
        <dbReference type="SAM" id="SignalP"/>
    </source>
</evidence>
<gene>
    <name evidence="2" type="ORF">F5891DRAFT_981805</name>
</gene>
<protein>
    <submittedName>
        <fullName evidence="2">Uncharacterized protein</fullName>
    </submittedName>
</protein>
<dbReference type="GeneID" id="64671456"/>
<dbReference type="EMBL" id="JABBWK010000038">
    <property type="protein sequence ID" value="KAG1898663.1"/>
    <property type="molecule type" value="Genomic_DNA"/>
</dbReference>